<keyword evidence="4 6" id="KW-1133">Transmembrane helix</keyword>
<dbReference type="RefSeq" id="WP_147826148.1">
    <property type="nucleotide sequence ID" value="NZ_BAAARG010000003.1"/>
</dbReference>
<feature type="transmembrane region" description="Helical" evidence="6">
    <location>
        <begin position="293"/>
        <end position="318"/>
    </location>
</feature>
<evidence type="ECO:0000256" key="2">
    <source>
        <dbReference type="ARBA" id="ARBA00022475"/>
    </source>
</evidence>
<comment type="subcellular location">
    <subcellularLocation>
        <location evidence="1">Cell membrane</location>
        <topology evidence="1">Multi-pass membrane protein</topology>
    </subcellularLocation>
</comment>
<evidence type="ECO:0000259" key="7">
    <source>
        <dbReference type="Pfam" id="PF02687"/>
    </source>
</evidence>
<feature type="transmembrane region" description="Helical" evidence="6">
    <location>
        <begin position="216"/>
        <end position="244"/>
    </location>
</feature>
<dbReference type="Proteomes" id="UP000321196">
    <property type="component" value="Unassembled WGS sequence"/>
</dbReference>
<evidence type="ECO:0000256" key="5">
    <source>
        <dbReference type="ARBA" id="ARBA00023136"/>
    </source>
</evidence>
<feature type="transmembrane region" description="Helical" evidence="6">
    <location>
        <begin position="770"/>
        <end position="794"/>
    </location>
</feature>
<feature type="transmembrane region" description="Helical" evidence="6">
    <location>
        <begin position="866"/>
        <end position="889"/>
    </location>
</feature>
<feature type="transmembrane region" description="Helical" evidence="6">
    <location>
        <begin position="821"/>
        <end position="846"/>
    </location>
</feature>
<dbReference type="InterPro" id="IPR003838">
    <property type="entry name" value="ABC3_permease_C"/>
</dbReference>
<dbReference type="Pfam" id="PF02687">
    <property type="entry name" value="FtsX"/>
    <property type="match status" value="2"/>
</dbReference>
<feature type="transmembrane region" description="Helical" evidence="6">
    <location>
        <begin position="338"/>
        <end position="363"/>
    </location>
</feature>
<evidence type="ECO:0000256" key="6">
    <source>
        <dbReference type="SAM" id="Phobius"/>
    </source>
</evidence>
<evidence type="ECO:0000256" key="1">
    <source>
        <dbReference type="ARBA" id="ARBA00004651"/>
    </source>
</evidence>
<evidence type="ECO:0000313" key="9">
    <source>
        <dbReference type="Proteomes" id="UP000321196"/>
    </source>
</evidence>
<dbReference type="EMBL" id="VRSW01000003">
    <property type="protein sequence ID" value="TXK04092.1"/>
    <property type="molecule type" value="Genomic_DNA"/>
</dbReference>
<evidence type="ECO:0000256" key="3">
    <source>
        <dbReference type="ARBA" id="ARBA00022692"/>
    </source>
</evidence>
<feature type="domain" description="ABC3 transporter permease C-terminal" evidence="7">
    <location>
        <begin position="177"/>
        <end position="276"/>
    </location>
</feature>
<proteinExistence type="predicted"/>
<evidence type="ECO:0000313" key="8">
    <source>
        <dbReference type="EMBL" id="TXK04092.1"/>
    </source>
</evidence>
<dbReference type="GO" id="GO:0005886">
    <property type="term" value="C:plasma membrane"/>
    <property type="evidence" value="ECO:0007669"/>
    <property type="project" value="UniProtKB-SubCell"/>
</dbReference>
<feature type="domain" description="ABC3 transporter permease C-terminal" evidence="7">
    <location>
        <begin position="772"/>
        <end position="892"/>
    </location>
</feature>
<dbReference type="AlphaFoldDB" id="A0A5C8HN33"/>
<protein>
    <submittedName>
        <fullName evidence="8">FtsX-like permease family protein</fullName>
    </submittedName>
</protein>
<evidence type="ECO:0000256" key="4">
    <source>
        <dbReference type="ARBA" id="ARBA00022989"/>
    </source>
</evidence>
<feature type="transmembrane region" description="Helical" evidence="6">
    <location>
        <begin position="384"/>
        <end position="407"/>
    </location>
</feature>
<comment type="caution">
    <text evidence="8">The sequence shown here is derived from an EMBL/GenBank/DDBJ whole genome shotgun (WGS) entry which is preliminary data.</text>
</comment>
<reference evidence="8 9" key="1">
    <citation type="submission" date="2019-08" db="EMBL/GenBank/DDBJ databases">
        <authorList>
            <person name="Dong K."/>
        </authorList>
    </citation>
    <scope>NUCLEOTIDE SEQUENCE [LARGE SCALE GENOMIC DNA]</scope>
    <source>
        <strain evidence="8 9">M4-8</strain>
    </source>
</reference>
<keyword evidence="5 6" id="KW-0472">Membrane</keyword>
<gene>
    <name evidence="8" type="ORF">FVP60_10010</name>
</gene>
<keyword evidence="9" id="KW-1185">Reference proteome</keyword>
<sequence>MSTTRPIRLLRLTRARTFAHGALAAGVGLLIAFVVFLVATLGAWITVDTHRALVTAIGTSDSAELVLETRVGSDSAAQDEAAASVIHGALGPNVLVTREPVGSDGELVQYVVTPDAATLTPAAVTRIAAGITSLEDRFRTSTAAVGGLTVSGGLAATMADAGAGAVSSAAISPIPLAIIAVLGWFAVMELSRAWGRARARETSLLTARGMSRGQKAALTTGEMLLITLAASVIGFAAAFTVTWLRAGTAAPAAIASGLPLTITAVVVLAVTAGTSVARAAESEAQVSARAARFTQVASVGALALIVFSAVLAVWQLFATRDTPVDAPWRVALSSLAPILSLIAAALIAVLISAPLARAVAAVAGTRPGLSPTLPARNVARRLPAYATAVALVVITVSGAVFAGSYVATWEKASGSAAALSAGAEVRVQSGFVSPADLREANELGTAAAVYAVDVVVGEIDAGLVAISQDRLADVVIGIPGLVAPAALAQTVATDSVALELPPNATELEFTVTAEGVEQPVYTSSAQIWVADDSGVASLVTVTFSDAEETSRQPDPNDGFYGDLVVTTLTGTATLPAGVTSILSVGLTAVDGGRYDGTIVTFTAPKLSAIADDETVPIDFQPATPSMILGGSVRAGTSSPYGVLWSTRAAAPVVPIVVSQSFATELSLTVGDTVDLRVDGTGRSFSAQVAAIVEAIPGVASARGVLLSLDAAVQAAVPVGTFRDAPTTPPAPNEIWLAGVDPAEAADALGADVSVPTDVAAVITGGLITTWWIAPVGAALLASIALIAMLASLTATRAGEVLILRAVGVAPRAQARMRIVEAATVVTTATLLGALAGWGMSALTVPLLVSAAVPGSRQLTLAMNPVIIGAVIGIIAVAFVISAVVIAGMVRKHATSTRIAEAAE</sequence>
<accession>A0A5C8HN33</accession>
<keyword evidence="3 6" id="KW-0812">Transmembrane</keyword>
<dbReference type="OrthoDB" id="5064400at2"/>
<name>A0A5C8HN33_9MICO</name>
<feature type="transmembrane region" description="Helical" evidence="6">
    <location>
        <begin position="250"/>
        <end position="272"/>
    </location>
</feature>
<feature type="transmembrane region" description="Helical" evidence="6">
    <location>
        <begin position="21"/>
        <end position="45"/>
    </location>
</feature>
<keyword evidence="2" id="KW-1003">Cell membrane</keyword>
<organism evidence="8 9">
    <name type="scientific">Microbacterium mitrae</name>
    <dbReference type="NCBI Taxonomy" id="664640"/>
    <lineage>
        <taxon>Bacteria</taxon>
        <taxon>Bacillati</taxon>
        <taxon>Actinomycetota</taxon>
        <taxon>Actinomycetes</taxon>
        <taxon>Micrococcales</taxon>
        <taxon>Microbacteriaceae</taxon>
        <taxon>Microbacterium</taxon>
    </lineage>
</organism>
<feature type="transmembrane region" description="Helical" evidence="6">
    <location>
        <begin position="174"/>
        <end position="195"/>
    </location>
</feature>